<protein>
    <submittedName>
        <fullName evidence="1">Uncharacterized protein</fullName>
    </submittedName>
</protein>
<evidence type="ECO:0000313" key="1">
    <source>
        <dbReference type="EMBL" id="KAF9818626.1"/>
    </source>
</evidence>
<evidence type="ECO:0000313" key="2">
    <source>
        <dbReference type="Proteomes" id="UP000639403"/>
    </source>
</evidence>
<proteinExistence type="predicted"/>
<organism evidence="1 2">
    <name type="scientific">Rhodonia placenta</name>
    <dbReference type="NCBI Taxonomy" id="104341"/>
    <lineage>
        <taxon>Eukaryota</taxon>
        <taxon>Fungi</taxon>
        <taxon>Dikarya</taxon>
        <taxon>Basidiomycota</taxon>
        <taxon>Agaricomycotina</taxon>
        <taxon>Agaricomycetes</taxon>
        <taxon>Polyporales</taxon>
        <taxon>Adustoporiaceae</taxon>
        <taxon>Rhodonia</taxon>
    </lineage>
</organism>
<comment type="caution">
    <text evidence="1">The sequence shown here is derived from an EMBL/GenBank/DDBJ whole genome shotgun (WGS) entry which is preliminary data.</text>
</comment>
<reference evidence="1" key="1">
    <citation type="submission" date="2020-11" db="EMBL/GenBank/DDBJ databases">
        <authorList>
            <person name="Koelle M."/>
            <person name="Horta M.A.C."/>
            <person name="Nowrousian M."/>
            <person name="Ohm R.A."/>
            <person name="Benz P."/>
            <person name="Pilgard A."/>
        </authorList>
    </citation>
    <scope>NUCLEOTIDE SEQUENCE</scope>
    <source>
        <strain evidence="1">FPRL280</strain>
    </source>
</reference>
<accession>A0A8H7P7L8</accession>
<sequence>MYASTQDVHGPLATRVVWRDIGGPILARDRINARIPCARRPLRGVRH</sequence>
<dbReference type="Proteomes" id="UP000639403">
    <property type="component" value="Unassembled WGS sequence"/>
</dbReference>
<gene>
    <name evidence="1" type="ORF">IEO21_02606</name>
</gene>
<reference evidence="1" key="2">
    <citation type="journal article" name="Front. Microbiol.">
        <title>Degradative Capacity of Two Strains of Rhodonia placenta: From Phenotype to Genotype.</title>
        <authorList>
            <person name="Kolle M."/>
            <person name="Horta M.A.C."/>
            <person name="Nowrousian M."/>
            <person name="Ohm R.A."/>
            <person name="Benz J.P."/>
            <person name="Pilgard A."/>
        </authorList>
    </citation>
    <scope>NUCLEOTIDE SEQUENCE</scope>
    <source>
        <strain evidence="1">FPRL280</strain>
    </source>
</reference>
<name>A0A8H7P7L8_9APHY</name>
<dbReference type="AlphaFoldDB" id="A0A8H7P7L8"/>
<dbReference type="EMBL" id="JADOXO010000027">
    <property type="protein sequence ID" value="KAF9818626.1"/>
    <property type="molecule type" value="Genomic_DNA"/>
</dbReference>